<sequence length="93" mass="11141">MSDFTFLDGMLDRFCQKLGEYLKKEGITKTIEEFKKEIKYREPNFEHIESYNQADMLVFYIGEIVTVVLKYVSDEKGSSFEKEREKFLTIYLK</sequence>
<organism evidence="1">
    <name type="scientific">Siphoviridae sp. ctoD91</name>
    <dbReference type="NCBI Taxonomy" id="2827591"/>
    <lineage>
        <taxon>Viruses</taxon>
        <taxon>Duplodnaviria</taxon>
        <taxon>Heunggongvirae</taxon>
        <taxon>Uroviricota</taxon>
        <taxon>Caudoviricetes</taxon>
    </lineage>
</organism>
<reference evidence="1" key="1">
    <citation type="journal article" date="2021" name="Proc. Natl. Acad. Sci. U.S.A.">
        <title>A Catalog of Tens of Thousands of Viruses from Human Metagenomes Reveals Hidden Associations with Chronic Diseases.</title>
        <authorList>
            <person name="Tisza M.J."/>
            <person name="Buck C.B."/>
        </authorList>
    </citation>
    <scope>NUCLEOTIDE SEQUENCE</scope>
    <source>
        <strain evidence="1">CtoD91</strain>
    </source>
</reference>
<accession>A0A8S5LI70</accession>
<dbReference type="EMBL" id="BK015855">
    <property type="protein sequence ID" value="DAD69748.1"/>
    <property type="molecule type" value="Genomic_DNA"/>
</dbReference>
<evidence type="ECO:0000313" key="1">
    <source>
        <dbReference type="EMBL" id="DAD69748.1"/>
    </source>
</evidence>
<proteinExistence type="predicted"/>
<protein>
    <submittedName>
        <fullName evidence="1">Uncharacterized protein</fullName>
    </submittedName>
</protein>
<name>A0A8S5LI70_9CAUD</name>